<protein>
    <recommendedName>
        <fullName evidence="2">Transposase IS116/IS110/IS902 C-terminal domain-containing protein</fullName>
    </recommendedName>
</protein>
<gene>
    <name evidence="3" type="ORF">P775_13385</name>
</gene>
<comment type="caution">
    <text evidence="3">The sequence shown here is derived from an EMBL/GenBank/DDBJ whole genome shotgun (WGS) entry which is preliminary data.</text>
</comment>
<evidence type="ECO:0000256" key="1">
    <source>
        <dbReference type="SAM" id="Coils"/>
    </source>
</evidence>
<dbReference type="PANTHER" id="PTHR33055">
    <property type="entry name" value="TRANSPOSASE FOR INSERTION SEQUENCE ELEMENT IS1111A"/>
    <property type="match status" value="1"/>
</dbReference>
<dbReference type="GO" id="GO:0004803">
    <property type="term" value="F:transposase activity"/>
    <property type="evidence" value="ECO:0007669"/>
    <property type="project" value="InterPro"/>
</dbReference>
<feature type="domain" description="Transposase IS116/IS110/IS902 C-terminal" evidence="2">
    <location>
        <begin position="40"/>
        <end position="75"/>
    </location>
</feature>
<feature type="coiled-coil region" evidence="1">
    <location>
        <begin position="9"/>
        <end position="36"/>
    </location>
</feature>
<keyword evidence="1" id="KW-0175">Coiled coil</keyword>
<dbReference type="InterPro" id="IPR003346">
    <property type="entry name" value="Transposase_20"/>
</dbReference>
<evidence type="ECO:0000313" key="3">
    <source>
        <dbReference type="EMBL" id="PIL19682.1"/>
    </source>
</evidence>
<reference evidence="3 4" key="1">
    <citation type="submission" date="2013-09" db="EMBL/GenBank/DDBJ databases">
        <title>Genome sequencing of Phaeobacter antarcticus sp. nov. SM1211.</title>
        <authorList>
            <person name="Zhang X.-Y."/>
            <person name="Liu C."/>
            <person name="Chen X.-L."/>
            <person name="Xie B.-B."/>
            <person name="Qin Q.-L."/>
            <person name="Rong J.-C."/>
            <person name="Zhang Y.-Z."/>
        </authorList>
    </citation>
    <scope>NUCLEOTIDE SEQUENCE [LARGE SCALE GENOMIC DNA]</scope>
    <source>
        <strain evidence="3 4">SM1211</strain>
    </source>
</reference>
<dbReference type="EMBL" id="AWWI01000092">
    <property type="protein sequence ID" value="PIL19682.1"/>
    <property type="molecule type" value="Genomic_DNA"/>
</dbReference>
<dbReference type="GO" id="GO:0006313">
    <property type="term" value="P:DNA transposition"/>
    <property type="evidence" value="ECO:0007669"/>
    <property type="project" value="InterPro"/>
</dbReference>
<keyword evidence="4" id="KW-1185">Reference proteome</keyword>
<accession>A0A2G8RDS7</accession>
<dbReference type="InterPro" id="IPR047650">
    <property type="entry name" value="Transpos_IS110"/>
</dbReference>
<evidence type="ECO:0000313" key="4">
    <source>
        <dbReference type="Proteomes" id="UP000231259"/>
    </source>
</evidence>
<name>A0A2G8RDS7_9RHOB</name>
<sequence>MPADAVPTLKALISALAQLEAQIRTLDSEIARRTKESDVARRLMTVPGIGPLITTAIATLAPPPETFHKARDFAASC</sequence>
<dbReference type="Proteomes" id="UP000231259">
    <property type="component" value="Unassembled WGS sequence"/>
</dbReference>
<proteinExistence type="predicted"/>
<dbReference type="Pfam" id="PF02371">
    <property type="entry name" value="Transposase_20"/>
    <property type="match status" value="1"/>
</dbReference>
<evidence type="ECO:0000259" key="2">
    <source>
        <dbReference type="Pfam" id="PF02371"/>
    </source>
</evidence>
<dbReference type="PANTHER" id="PTHR33055:SF3">
    <property type="entry name" value="PUTATIVE TRANSPOSASE FOR IS117-RELATED"/>
    <property type="match status" value="1"/>
</dbReference>
<dbReference type="AlphaFoldDB" id="A0A2G8RDS7"/>
<organism evidence="3 4">
    <name type="scientific">Puniceibacterium antarcticum</name>
    <dbReference type="NCBI Taxonomy" id="1206336"/>
    <lineage>
        <taxon>Bacteria</taxon>
        <taxon>Pseudomonadati</taxon>
        <taxon>Pseudomonadota</taxon>
        <taxon>Alphaproteobacteria</taxon>
        <taxon>Rhodobacterales</taxon>
        <taxon>Paracoccaceae</taxon>
        <taxon>Puniceibacterium</taxon>
    </lineage>
</organism>
<dbReference type="GO" id="GO:0003677">
    <property type="term" value="F:DNA binding"/>
    <property type="evidence" value="ECO:0007669"/>
    <property type="project" value="InterPro"/>
</dbReference>